<feature type="non-terminal residue" evidence="6">
    <location>
        <position position="1"/>
    </location>
</feature>
<evidence type="ECO:0000256" key="4">
    <source>
        <dbReference type="ARBA" id="ARBA00023098"/>
    </source>
</evidence>
<dbReference type="InterPro" id="IPR001451">
    <property type="entry name" value="Hexapep"/>
</dbReference>
<evidence type="ECO:0008006" key="8">
    <source>
        <dbReference type="Google" id="ProtNLM"/>
    </source>
</evidence>
<dbReference type="NCBIfam" id="TIGR01853">
    <property type="entry name" value="lipid_A_lpxD"/>
    <property type="match status" value="1"/>
</dbReference>
<evidence type="ECO:0000256" key="2">
    <source>
        <dbReference type="ARBA" id="ARBA00022556"/>
    </source>
</evidence>
<evidence type="ECO:0000256" key="1">
    <source>
        <dbReference type="ARBA" id="ARBA00022516"/>
    </source>
</evidence>
<dbReference type="NCBIfam" id="NF002060">
    <property type="entry name" value="PRK00892.1"/>
    <property type="match status" value="1"/>
</dbReference>
<dbReference type="SUPFAM" id="SSF51161">
    <property type="entry name" value="Trimeric LpxA-like enzymes"/>
    <property type="match status" value="1"/>
</dbReference>
<proteinExistence type="predicted"/>
<evidence type="ECO:0000313" key="6">
    <source>
        <dbReference type="EMBL" id="KRO85096.1"/>
    </source>
</evidence>
<dbReference type="Gene3D" id="1.20.5.170">
    <property type="match status" value="1"/>
</dbReference>
<comment type="caution">
    <text evidence="6">The sequence shown here is derived from an EMBL/GenBank/DDBJ whole genome shotgun (WGS) entry which is preliminary data.</text>
</comment>
<reference evidence="6 7" key="1">
    <citation type="submission" date="2015-10" db="EMBL/GenBank/DDBJ databases">
        <title>Metagenome-Assembled Genomes uncover a global brackish microbiome.</title>
        <authorList>
            <person name="Hugerth L.W."/>
            <person name="Larsson J."/>
            <person name="Alneberg J."/>
            <person name="Lindh M.V."/>
            <person name="Legrand C."/>
            <person name="Pinhassi J."/>
            <person name="Andersson A.F."/>
        </authorList>
    </citation>
    <scope>NUCLEOTIDE SEQUENCE [LARGE SCALE GENOMIC DNA]</scope>
    <source>
        <strain evidence="6">BACL4 MAG-120920-bin41</strain>
    </source>
</reference>
<protein>
    <recommendedName>
        <fullName evidence="8">UDP-3-O-(3-hydroxymyristoyl) glucosamine N-acyltransferase</fullName>
    </recommendedName>
</protein>
<dbReference type="AlphaFoldDB" id="A0A0R2TEN9"/>
<dbReference type="InterPro" id="IPR011004">
    <property type="entry name" value="Trimer_LpxA-like_sf"/>
</dbReference>
<dbReference type="EMBL" id="LIBE01000085">
    <property type="protein sequence ID" value="KRO85096.1"/>
    <property type="molecule type" value="Genomic_DNA"/>
</dbReference>
<evidence type="ECO:0000313" key="7">
    <source>
        <dbReference type="Proteomes" id="UP000051547"/>
    </source>
</evidence>
<dbReference type="Gene3D" id="2.160.10.10">
    <property type="entry name" value="Hexapeptide repeat proteins"/>
    <property type="match status" value="1"/>
</dbReference>
<dbReference type="Pfam" id="PF00132">
    <property type="entry name" value="Hexapep"/>
    <property type="match status" value="3"/>
</dbReference>
<dbReference type="Gene3D" id="3.40.1390.10">
    <property type="entry name" value="MurE/MurF, N-terminal domain"/>
    <property type="match status" value="1"/>
</dbReference>
<sequence length="290" mass="29867">ALPICQASAVILAEKSANSFSGNRLIAQNPYVTFAYATQLFAREDAVVAGIHPTASIAASATLADDVSIEANVVIGEGATIGAGSRIGAGAFIGRDCQLGESVRIHPNVVLYHDVTLGDRVIIHSTSVIGADGFGFAFDGERSVKIAQLGGVRIGNDVEIGAASTIDRGAMLDTIIGDGVKIDNQVQIGHNCVIGKHTIICGCAALAGSVTVGEYCIFGGGSGAVGHITVAYRVQVSAMALLSKSVTEAGMISSGTLASPTPEWKRNALRFQQLDSIAKRLKNLESKADS</sequence>
<evidence type="ECO:0000256" key="5">
    <source>
        <dbReference type="ARBA" id="ARBA00023315"/>
    </source>
</evidence>
<keyword evidence="4" id="KW-0443">Lipid metabolism</keyword>
<keyword evidence="1" id="KW-0444">Lipid biosynthesis</keyword>
<evidence type="ECO:0000256" key="3">
    <source>
        <dbReference type="ARBA" id="ARBA00022679"/>
    </source>
</evidence>
<dbReference type="GO" id="GO:0016410">
    <property type="term" value="F:N-acyltransferase activity"/>
    <property type="evidence" value="ECO:0007669"/>
    <property type="project" value="InterPro"/>
</dbReference>
<dbReference type="InterPro" id="IPR007691">
    <property type="entry name" value="LpxD"/>
</dbReference>
<dbReference type="PANTHER" id="PTHR43378">
    <property type="entry name" value="UDP-3-O-ACYLGLUCOSAMINE N-ACYLTRANSFERASE"/>
    <property type="match status" value="1"/>
</dbReference>
<name>A0A0R2TEN9_9GAMM</name>
<dbReference type="GO" id="GO:0009245">
    <property type="term" value="P:lipid A biosynthetic process"/>
    <property type="evidence" value="ECO:0007669"/>
    <property type="project" value="UniProtKB-KW"/>
</dbReference>
<dbReference type="GO" id="GO:0016020">
    <property type="term" value="C:membrane"/>
    <property type="evidence" value="ECO:0007669"/>
    <property type="project" value="GOC"/>
</dbReference>
<organism evidence="6 7">
    <name type="scientific">OM182 bacterium BACL3 MAG-120920-bin41</name>
    <dbReference type="NCBI Taxonomy" id="1655580"/>
    <lineage>
        <taxon>Bacteria</taxon>
        <taxon>Pseudomonadati</taxon>
        <taxon>Pseudomonadota</taxon>
        <taxon>Gammaproteobacteria</taxon>
        <taxon>OMG group</taxon>
        <taxon>OM182 clade</taxon>
    </lineage>
</organism>
<gene>
    <name evidence="6" type="ORF">ABR72_02015</name>
</gene>
<keyword evidence="2" id="KW-0441">Lipid A biosynthesis</keyword>
<accession>A0A0R2TEN9</accession>
<dbReference type="Proteomes" id="UP000051547">
    <property type="component" value="Unassembled WGS sequence"/>
</dbReference>
<dbReference type="PANTHER" id="PTHR43378:SF2">
    <property type="entry name" value="UDP-3-O-ACYLGLUCOSAMINE N-ACYLTRANSFERASE 1, MITOCHONDRIAL-RELATED"/>
    <property type="match status" value="1"/>
</dbReference>
<keyword evidence="3" id="KW-0808">Transferase</keyword>
<keyword evidence="5" id="KW-0012">Acyltransferase</keyword>
<dbReference type="CDD" id="cd03352">
    <property type="entry name" value="LbH_LpxD"/>
    <property type="match status" value="1"/>
</dbReference>